<evidence type="ECO:0000256" key="2">
    <source>
        <dbReference type="ARBA" id="ARBA00022723"/>
    </source>
</evidence>
<gene>
    <name evidence="12" type="ordered locus">MCP_0032</name>
</gene>
<comment type="similarity">
    <text evidence="10">Belongs to the YjjX NTPase family.</text>
</comment>
<dbReference type="SUPFAM" id="SSF52972">
    <property type="entry name" value="ITPase-like"/>
    <property type="match status" value="1"/>
</dbReference>
<comment type="cofactor">
    <cofactor evidence="10">
        <name>Mg(2+)</name>
        <dbReference type="ChEBI" id="CHEBI:18420"/>
    </cofactor>
    <cofactor evidence="10">
        <name>Mn(2+)</name>
        <dbReference type="ChEBI" id="CHEBI:29035"/>
    </cofactor>
    <text evidence="10">Binds 1 divalent metal cation per subunit; can use either Mg(2+) or Mn(2+).</text>
</comment>
<feature type="domain" description="Non-canonical purine NTP phosphatase/PRRC1" evidence="11">
    <location>
        <begin position="6"/>
        <end position="165"/>
    </location>
</feature>
<keyword evidence="6 10" id="KW-0546">Nucleotide metabolism</keyword>
<dbReference type="Proteomes" id="UP000001882">
    <property type="component" value="Chromosome"/>
</dbReference>
<comment type="function">
    <text evidence="10">Phosphatase that hydrolyzes non-canonical purine nucleotides such as XTP and ITP to their respective diphosphate derivatives. Probably excludes non-canonical purines from DNA/RNA precursor pool, thus preventing their incorporation into DNA/RNA and avoiding chromosomal lesions.</text>
</comment>
<dbReference type="FunFam" id="3.90.950.10:FF:000002">
    <property type="entry name" value="Inosine/xanthosine triphosphatase"/>
    <property type="match status" value="1"/>
</dbReference>
<evidence type="ECO:0000256" key="10">
    <source>
        <dbReference type="HAMAP-Rule" id="MF_00648"/>
    </source>
</evidence>
<keyword evidence="3 10" id="KW-0547">Nucleotide-binding</keyword>
<dbReference type="InterPro" id="IPR050299">
    <property type="entry name" value="YjjX_NTPase"/>
</dbReference>
<dbReference type="NCBIfam" id="NF003039">
    <property type="entry name" value="PRK03941.1"/>
    <property type="match status" value="1"/>
</dbReference>
<dbReference type="AlphaFoldDB" id="D1YUI2"/>
<comment type="cofactor">
    <cofactor evidence="1">
        <name>Mn(2+)</name>
        <dbReference type="ChEBI" id="CHEBI:29035"/>
    </cofactor>
</comment>
<dbReference type="InterPro" id="IPR002786">
    <property type="entry name" value="Non_canon_purine_NTPase"/>
</dbReference>
<reference evidence="12 13" key="1">
    <citation type="journal article" date="2007" name="Appl. Environ. Microbiol.">
        <title>Isolation of key methanogens for global methane emission from rice paddy fields: a novel isolate affiliated with the clone cluster rice cluster I.</title>
        <authorList>
            <person name="Sakai S."/>
            <person name="Imachi H."/>
            <person name="Sekiguchi Y."/>
            <person name="Ohashi A."/>
            <person name="Harada H."/>
            <person name="Kamagata Y."/>
        </authorList>
    </citation>
    <scope>NUCLEOTIDE SEQUENCE [LARGE SCALE GENOMIC DNA]</scope>
    <source>
        <strain evidence="13">DSM 17711 / JCM 13418 / NBRC 101707 / SANAE</strain>
    </source>
</reference>
<dbReference type="STRING" id="304371.MCP_0032"/>
<keyword evidence="4 10" id="KW-0378">Hydrolase</keyword>
<evidence type="ECO:0000256" key="5">
    <source>
        <dbReference type="ARBA" id="ARBA00022842"/>
    </source>
</evidence>
<dbReference type="OrthoDB" id="52857at2157"/>
<dbReference type="NCBIfam" id="TIGR00258">
    <property type="entry name" value="inosine/xanthosine triphosphatase"/>
    <property type="match status" value="1"/>
</dbReference>
<keyword evidence="2 10" id="KW-0479">Metal-binding</keyword>
<dbReference type="EMBL" id="AP011532">
    <property type="protein sequence ID" value="BAI60104.1"/>
    <property type="molecule type" value="Genomic_DNA"/>
</dbReference>
<dbReference type="KEGG" id="mpd:MCP_0032"/>
<dbReference type="GO" id="GO:0009117">
    <property type="term" value="P:nucleotide metabolic process"/>
    <property type="evidence" value="ECO:0007669"/>
    <property type="project" value="UniProtKB-KW"/>
</dbReference>
<dbReference type="GO" id="GO:0103023">
    <property type="term" value="F:ITPase activity"/>
    <property type="evidence" value="ECO:0007669"/>
    <property type="project" value="UniProtKB-EC"/>
</dbReference>
<accession>D1YUI2</accession>
<evidence type="ECO:0000313" key="12">
    <source>
        <dbReference type="EMBL" id="BAI60104.1"/>
    </source>
</evidence>
<organism evidence="12 13">
    <name type="scientific">Methanocella paludicola (strain DSM 17711 / JCM 13418 / NBRC 101707 / SANAE)</name>
    <dbReference type="NCBI Taxonomy" id="304371"/>
    <lineage>
        <taxon>Archaea</taxon>
        <taxon>Methanobacteriati</taxon>
        <taxon>Methanobacteriota</taxon>
        <taxon>Stenosarchaea group</taxon>
        <taxon>Methanomicrobia</taxon>
        <taxon>Methanocellales</taxon>
        <taxon>Methanocellaceae</taxon>
        <taxon>Methanocella</taxon>
    </lineage>
</organism>
<evidence type="ECO:0000256" key="9">
    <source>
        <dbReference type="ARBA" id="ARBA00048781"/>
    </source>
</evidence>
<dbReference type="Pfam" id="PF01931">
    <property type="entry name" value="NTPase_I-T"/>
    <property type="match status" value="1"/>
</dbReference>
<reference evidence="12 13" key="2">
    <citation type="journal article" date="2008" name="Int. J. Syst. Evol. Microbiol.">
        <title>Methanocella paludicola gen. nov., sp. nov., a methane-producing archaeon, the first isolate of the lineage 'Rice Cluster I', and proposal of the new archaeal order Methanocellales ord. nov.</title>
        <authorList>
            <person name="Sakai S."/>
            <person name="Imachi H."/>
            <person name="Hanada S."/>
            <person name="Ohashi A."/>
            <person name="Harada H."/>
            <person name="Kamagata Y."/>
        </authorList>
    </citation>
    <scope>NUCLEOTIDE SEQUENCE [LARGE SCALE GENOMIC DNA]</scope>
    <source>
        <strain evidence="13">DSM 17711 / JCM 13418 / NBRC 101707 / SANAE</strain>
    </source>
</reference>
<reference evidence="13" key="3">
    <citation type="journal article" date="2011" name="PLoS ONE">
        <title>Genome sequence of a mesophilic hydrogenotrophic methanogen Methanocella paludicola, the first cultivated representative of the order Methanocellales.</title>
        <authorList>
            <person name="Sakai S."/>
            <person name="Takaki Y."/>
            <person name="Shimamura S."/>
            <person name="Sekine M."/>
            <person name="Tajima T."/>
            <person name="Kosugi H."/>
            <person name="Ichikawa N."/>
            <person name="Tasumi E."/>
            <person name="Hiraki A.T."/>
            <person name="Shimizu A."/>
            <person name="Kato Y."/>
            <person name="Nishiko R."/>
            <person name="Mori K."/>
            <person name="Fujita N."/>
            <person name="Imachi H."/>
            <person name="Takai K."/>
        </authorList>
    </citation>
    <scope>NUCLEOTIDE SEQUENCE [LARGE SCALE GENOMIC DNA]</scope>
    <source>
        <strain evidence="13">DSM 17711 / JCM 13418 / NBRC 101707 / SANAE</strain>
    </source>
</reference>
<name>D1YUI2_METPS</name>
<dbReference type="GO" id="GO:0006772">
    <property type="term" value="P:thiamine metabolic process"/>
    <property type="evidence" value="ECO:0007669"/>
    <property type="project" value="TreeGrafter"/>
</dbReference>
<dbReference type="eggNOG" id="arCOG01221">
    <property type="taxonomic scope" value="Archaea"/>
</dbReference>
<evidence type="ECO:0000256" key="6">
    <source>
        <dbReference type="ARBA" id="ARBA00023080"/>
    </source>
</evidence>
<keyword evidence="7 10" id="KW-0464">Manganese</keyword>
<comment type="subunit">
    <text evidence="10">Homodimer.</text>
</comment>
<sequence>MKIAVGSRNPVKVKAVENIFSRLYGIVEVEGVAAHSGVPAQPFGEETVTGAINRAKGAFAPQKFDYGVGIEAGLFKVGDIMIDIQYCAIYDGSWLTLGCGSGFEYPSIVLDEVTSGKEVGDVMSAVSGIENLGEKEGAIGFLSRGMLTRMRLTEQSVFMALIPRLNPQLYGH</sequence>
<dbReference type="HAMAP" id="MF_00648">
    <property type="entry name" value="Non_canon_purine_NTPase_YjjX"/>
    <property type="match status" value="1"/>
</dbReference>
<dbReference type="InterPro" id="IPR026533">
    <property type="entry name" value="NTPase/PRRC1"/>
</dbReference>
<dbReference type="GeneID" id="8682770"/>
<evidence type="ECO:0000256" key="3">
    <source>
        <dbReference type="ARBA" id="ARBA00022741"/>
    </source>
</evidence>
<comment type="caution">
    <text evidence="10">Lacks conserved residue(s) required for the propagation of feature annotation.</text>
</comment>
<dbReference type="PANTHER" id="PTHR34699">
    <property type="match status" value="1"/>
</dbReference>
<dbReference type="PANTHER" id="PTHR34699:SF2">
    <property type="entry name" value="NON-CANONICAL PURINE NTP PHOSPHATASE_PRRC1 DOMAIN-CONTAINING PROTEIN"/>
    <property type="match status" value="1"/>
</dbReference>
<dbReference type="GO" id="GO:0046872">
    <property type="term" value="F:metal ion binding"/>
    <property type="evidence" value="ECO:0007669"/>
    <property type="project" value="UniProtKB-KW"/>
</dbReference>
<evidence type="ECO:0000259" key="11">
    <source>
        <dbReference type="Pfam" id="PF01931"/>
    </source>
</evidence>
<dbReference type="GO" id="GO:0000166">
    <property type="term" value="F:nucleotide binding"/>
    <property type="evidence" value="ECO:0007669"/>
    <property type="project" value="UniProtKB-KW"/>
</dbReference>
<dbReference type="PATRIC" id="fig|304371.9.peg.32"/>
<dbReference type="InterPro" id="IPR029001">
    <property type="entry name" value="ITPase-like_fam"/>
</dbReference>
<evidence type="ECO:0000256" key="1">
    <source>
        <dbReference type="ARBA" id="ARBA00001936"/>
    </source>
</evidence>
<keyword evidence="13" id="KW-1185">Reference proteome</keyword>
<dbReference type="Gene3D" id="3.90.950.10">
    <property type="match status" value="1"/>
</dbReference>
<keyword evidence="5 10" id="KW-0460">Magnesium</keyword>
<protein>
    <recommendedName>
        <fullName evidence="10">Probable inosine/xanthosine triphosphatase</fullName>
        <shortName evidence="10">ITPase/XTPase</shortName>
        <ecNumber evidence="10">3.6.1.73</ecNumber>
    </recommendedName>
    <alternativeName>
        <fullName evidence="10">Non-canonical purine NTP phosphatase</fullName>
    </alternativeName>
    <alternativeName>
        <fullName evidence="10">Non-standard purine NTP phosphatase</fullName>
    </alternativeName>
    <alternativeName>
        <fullName evidence="10">Nucleoside-triphosphate phosphatase</fullName>
        <shortName evidence="10">NTPase</shortName>
    </alternativeName>
</protein>
<dbReference type="InParanoid" id="D1YUI2"/>
<comment type="catalytic activity">
    <reaction evidence="9 10">
        <text>XTP + H2O = XDP + phosphate + H(+)</text>
        <dbReference type="Rhea" id="RHEA:28406"/>
        <dbReference type="ChEBI" id="CHEBI:15377"/>
        <dbReference type="ChEBI" id="CHEBI:15378"/>
        <dbReference type="ChEBI" id="CHEBI:43474"/>
        <dbReference type="ChEBI" id="CHEBI:59884"/>
        <dbReference type="ChEBI" id="CHEBI:61314"/>
        <dbReference type="EC" id="3.6.1.73"/>
    </reaction>
</comment>
<dbReference type="FunCoup" id="D1YUI2">
    <property type="interactions" value="20"/>
</dbReference>
<evidence type="ECO:0000256" key="4">
    <source>
        <dbReference type="ARBA" id="ARBA00022801"/>
    </source>
</evidence>
<dbReference type="RefSeq" id="WP_012898784.1">
    <property type="nucleotide sequence ID" value="NC_013665.1"/>
</dbReference>
<proteinExistence type="inferred from homology"/>
<dbReference type="EC" id="3.6.1.73" evidence="10"/>
<comment type="catalytic activity">
    <reaction evidence="8 10">
        <text>ITP + H2O = IDP + phosphate + H(+)</text>
        <dbReference type="Rhea" id="RHEA:28330"/>
        <dbReference type="ChEBI" id="CHEBI:15377"/>
        <dbReference type="ChEBI" id="CHEBI:15378"/>
        <dbReference type="ChEBI" id="CHEBI:43474"/>
        <dbReference type="ChEBI" id="CHEBI:58280"/>
        <dbReference type="ChEBI" id="CHEBI:61402"/>
        <dbReference type="EC" id="3.6.1.73"/>
    </reaction>
</comment>
<evidence type="ECO:0000256" key="7">
    <source>
        <dbReference type="ARBA" id="ARBA00023211"/>
    </source>
</evidence>
<evidence type="ECO:0000256" key="8">
    <source>
        <dbReference type="ARBA" id="ARBA00048174"/>
    </source>
</evidence>
<evidence type="ECO:0000313" key="13">
    <source>
        <dbReference type="Proteomes" id="UP000001882"/>
    </source>
</evidence>